<evidence type="ECO:0000256" key="3">
    <source>
        <dbReference type="ARBA" id="ARBA00023163"/>
    </source>
</evidence>
<name>A0ABV4A8H0_9ENTR</name>
<evidence type="ECO:0000313" key="5">
    <source>
        <dbReference type="EMBL" id="MEX9253781.1"/>
    </source>
</evidence>
<accession>A0ABV4A8H0</accession>
<proteinExistence type="predicted"/>
<dbReference type="Pfam" id="PF12833">
    <property type="entry name" value="HTH_18"/>
    <property type="match status" value="1"/>
</dbReference>
<gene>
    <name evidence="5" type="ORF">AB7Z85_14890</name>
</gene>
<reference evidence="5 6" key="1">
    <citation type="submission" date="2024-03" db="EMBL/GenBank/DDBJ databases">
        <title>Role of Flies in the Dissemination of Carbapenem-Resistant Enterobacteriaceae (CRE): An Epidemiological and Genomic Study in China.</title>
        <authorList>
            <person name="Chen K."/>
            <person name="Zhang R."/>
            <person name="Chen S."/>
        </authorList>
    </citation>
    <scope>NUCLEOTIDE SEQUENCE [LARGE SCALE GENOMIC DNA]</scope>
    <source>
        <strain evidence="6">fly-313</strain>
    </source>
</reference>
<sequence>MNGKIEFLHVKNDTTYNIPLVLDESVISSGIALISLWHTLADESYRVIWPQDKKKPLIANSWVAVYTVQGCGKIQLKDRSVLTLNGNNIIFLKPTEIISYHCAGLLWEQYWMEFIPTSMMQIPLLKKGVIYQGEPFNNALNEVAELISMGSPLKNTLAVASLTKVIYQWICLISENESKDRQLIRFENLLAELHASVQKRWSVADMAQRMQCSETWLRRLFLRYTGKTPKEYYLDARLELAQSLLRQEGSSVSQVADMLSFFDSFHFSKAFKNKFGYAPSAVNKIKDRHADGTGRED</sequence>
<keyword evidence="6" id="KW-1185">Reference proteome</keyword>
<comment type="caution">
    <text evidence="5">The sequence shown here is derived from an EMBL/GenBank/DDBJ whole genome shotgun (WGS) entry which is preliminary data.</text>
</comment>
<dbReference type="PANTHER" id="PTHR43280:SF31">
    <property type="entry name" value="TRANSCRIPTIONAL REGULATORY PROTEIN"/>
    <property type="match status" value="1"/>
</dbReference>
<dbReference type="Gene3D" id="1.10.10.60">
    <property type="entry name" value="Homeodomain-like"/>
    <property type="match status" value="1"/>
</dbReference>
<dbReference type="SUPFAM" id="SSF46689">
    <property type="entry name" value="Homeodomain-like"/>
    <property type="match status" value="2"/>
</dbReference>
<dbReference type="SMART" id="SM00342">
    <property type="entry name" value="HTH_ARAC"/>
    <property type="match status" value="1"/>
</dbReference>
<protein>
    <submittedName>
        <fullName evidence="5">Helix-turn-helix transcriptional regulator</fullName>
    </submittedName>
</protein>
<dbReference type="InterPro" id="IPR018060">
    <property type="entry name" value="HTH_AraC"/>
</dbReference>
<keyword evidence="3" id="KW-0804">Transcription</keyword>
<dbReference type="RefSeq" id="WP_369498285.1">
    <property type="nucleotide sequence ID" value="NZ_JBFZPZ010000011.1"/>
</dbReference>
<dbReference type="InterPro" id="IPR037923">
    <property type="entry name" value="HTH-like"/>
</dbReference>
<organism evidence="5 6">
    <name type="scientific">Pseudenterobacter timonensis</name>
    <dbReference type="NCBI Taxonomy" id="1755099"/>
    <lineage>
        <taxon>Bacteria</taxon>
        <taxon>Pseudomonadati</taxon>
        <taxon>Pseudomonadota</taxon>
        <taxon>Gammaproteobacteria</taxon>
        <taxon>Enterobacterales</taxon>
        <taxon>Enterobacteriaceae</taxon>
        <taxon>Pseudenterobacter</taxon>
    </lineage>
</organism>
<dbReference type="EMBL" id="JBFZPZ010000011">
    <property type="protein sequence ID" value="MEX9253781.1"/>
    <property type="molecule type" value="Genomic_DNA"/>
</dbReference>
<evidence type="ECO:0000256" key="2">
    <source>
        <dbReference type="ARBA" id="ARBA00023125"/>
    </source>
</evidence>
<dbReference type="InterPro" id="IPR009057">
    <property type="entry name" value="Homeodomain-like_sf"/>
</dbReference>
<evidence type="ECO:0000259" key="4">
    <source>
        <dbReference type="PROSITE" id="PS01124"/>
    </source>
</evidence>
<dbReference type="PANTHER" id="PTHR43280">
    <property type="entry name" value="ARAC-FAMILY TRANSCRIPTIONAL REGULATOR"/>
    <property type="match status" value="1"/>
</dbReference>
<feature type="domain" description="HTH araC/xylS-type" evidence="4">
    <location>
        <begin position="187"/>
        <end position="285"/>
    </location>
</feature>
<keyword evidence="1" id="KW-0805">Transcription regulation</keyword>
<evidence type="ECO:0000313" key="6">
    <source>
        <dbReference type="Proteomes" id="UP001561463"/>
    </source>
</evidence>
<dbReference type="Proteomes" id="UP001561463">
    <property type="component" value="Unassembled WGS sequence"/>
</dbReference>
<dbReference type="Gene3D" id="2.60.120.280">
    <property type="entry name" value="Regulatory protein AraC"/>
    <property type="match status" value="1"/>
</dbReference>
<dbReference type="PROSITE" id="PS01124">
    <property type="entry name" value="HTH_ARAC_FAMILY_2"/>
    <property type="match status" value="1"/>
</dbReference>
<evidence type="ECO:0000256" key="1">
    <source>
        <dbReference type="ARBA" id="ARBA00023015"/>
    </source>
</evidence>
<keyword evidence="2" id="KW-0238">DNA-binding</keyword>
<dbReference type="SUPFAM" id="SSF51215">
    <property type="entry name" value="Regulatory protein AraC"/>
    <property type="match status" value="1"/>
</dbReference>